<dbReference type="RefSeq" id="WP_092367873.1">
    <property type="nucleotide sequence ID" value="NZ_FOIM01000024.1"/>
</dbReference>
<dbReference type="Pfam" id="PF00486">
    <property type="entry name" value="Trans_reg_C"/>
    <property type="match status" value="1"/>
</dbReference>
<dbReference type="InterPro" id="IPR019734">
    <property type="entry name" value="TPR_rpt"/>
</dbReference>
<dbReference type="Gene3D" id="1.25.40.10">
    <property type="entry name" value="Tetratricopeptide repeat domain"/>
    <property type="match status" value="1"/>
</dbReference>
<dbReference type="PROSITE" id="PS50005">
    <property type="entry name" value="TPR"/>
    <property type="match status" value="1"/>
</dbReference>
<dbReference type="AlphaFoldDB" id="A0A1I0IWF1"/>
<feature type="domain" description="Bacterial transcriptional activator" evidence="4">
    <location>
        <begin position="608"/>
        <end position="744"/>
    </location>
</feature>
<keyword evidence="2" id="KW-0238">DNA-binding</keyword>
<evidence type="ECO:0000256" key="2">
    <source>
        <dbReference type="ARBA" id="ARBA00023125"/>
    </source>
</evidence>
<dbReference type="GO" id="GO:0003677">
    <property type="term" value="F:DNA binding"/>
    <property type="evidence" value="ECO:0007669"/>
    <property type="project" value="UniProtKB-KW"/>
</dbReference>
<dbReference type="InterPro" id="IPR016032">
    <property type="entry name" value="Sig_transdc_resp-reg_C-effctor"/>
</dbReference>
<gene>
    <name evidence="5" type="ORF">SAMN05216313_12461</name>
</gene>
<evidence type="ECO:0000313" key="5">
    <source>
        <dbReference type="EMBL" id="SEU01731.1"/>
    </source>
</evidence>
<dbReference type="SUPFAM" id="SSF52540">
    <property type="entry name" value="P-loop containing nucleoside triphosphate hydrolases"/>
    <property type="match status" value="1"/>
</dbReference>
<keyword evidence="3" id="KW-0802">TPR repeat</keyword>
<proteinExistence type="inferred from homology"/>
<dbReference type="InterPro" id="IPR005158">
    <property type="entry name" value="BTAD"/>
</dbReference>
<dbReference type="GO" id="GO:0000160">
    <property type="term" value="P:phosphorelay signal transduction system"/>
    <property type="evidence" value="ECO:0007669"/>
    <property type="project" value="InterPro"/>
</dbReference>
<dbReference type="InterPro" id="IPR036388">
    <property type="entry name" value="WH-like_DNA-bd_sf"/>
</dbReference>
<dbReference type="Gene3D" id="1.10.10.10">
    <property type="entry name" value="Winged helix-like DNA-binding domain superfamily/Winged helix DNA-binding domain"/>
    <property type="match status" value="1"/>
</dbReference>
<dbReference type="GO" id="GO:0006355">
    <property type="term" value="P:regulation of DNA-templated transcription"/>
    <property type="evidence" value="ECO:0007669"/>
    <property type="project" value="InterPro"/>
</dbReference>
<evidence type="ECO:0000256" key="1">
    <source>
        <dbReference type="ARBA" id="ARBA00005820"/>
    </source>
</evidence>
<dbReference type="PANTHER" id="PTHR35807">
    <property type="entry name" value="TRANSCRIPTIONAL REGULATOR REDD-RELATED"/>
    <property type="match status" value="1"/>
</dbReference>
<organism evidence="5 6">
    <name type="scientific">Enterocloster lavalensis</name>
    <dbReference type="NCBI Taxonomy" id="460384"/>
    <lineage>
        <taxon>Bacteria</taxon>
        <taxon>Bacillati</taxon>
        <taxon>Bacillota</taxon>
        <taxon>Clostridia</taxon>
        <taxon>Lachnospirales</taxon>
        <taxon>Lachnospiraceae</taxon>
        <taxon>Enterocloster</taxon>
    </lineage>
</organism>
<dbReference type="STRING" id="460384.SAMN05216313_12461"/>
<dbReference type="InterPro" id="IPR011990">
    <property type="entry name" value="TPR-like_helical_dom_sf"/>
</dbReference>
<sequence length="751" mass="87624">MLLRQKIKPPGQRPDAVKKAVPAALKSGQYPLCVISQPFGSGKTVFISRYVREHGIQVLWYNLDSTDNQEYLFLEYMEYLFSQIPGRNPQRGVTAWGGEKFEIPSPERLRSLLGGASEALRAGGERYCLVIDSFETITGDGINAMMDQMVKYRPDELSIILITNREIPGFLLRPILNGECLALGGETLFWTREETREYMFRELPESGEDQAGWVYGQTEGWPAGIVLLTRYLRQCAGKWDWDEIFLNTYLGDYLDEALSERGIEGDLWEFIISTAVPRDFTGEGGMAALEDERFMEHLHRVFHGNLFLQYQEGIYHYIPFFREYLVRKCAQNRKQEILSRLLTFYVKKREYIRAVRCGLDGRLTEQLSGLLGLCGRELLREEHLRLLGEALDFLEEQEVEMDLESLETAAQYAYAAGRYSRMESYLNQGDIQFGKENRFSAYRSLYKAFLHLREDRERYGTQINNALFFLKENGLAVPYLREQDREALKELDAEYMALEQKSGIRLLVNPFGTFRALLPDSGKALSWRTKKGRELFAYLVEMKGKPVERKQLIKTLWPEEIPDNAVAMLHNMIYSIRKELSAYHLEGLIRYQDRRYSLPVEMIQQEFSDLEEISRMVEAGTAEQLRGKEERFERYWGRYLEDIDNQWSEELGNYYDRIFEKGCRLLGDSYLGEGNYERAEVFYRSAAQLDPYSEELEEKRLECYRGMGDYRQMKRQYEAFEKVCIKDLDGPPSPVLETFYRKCSREAGKNQ</sequence>
<dbReference type="Proteomes" id="UP000198508">
    <property type="component" value="Unassembled WGS sequence"/>
</dbReference>
<dbReference type="EMBL" id="FOIM01000024">
    <property type="protein sequence ID" value="SEU01731.1"/>
    <property type="molecule type" value="Genomic_DNA"/>
</dbReference>
<reference evidence="6" key="1">
    <citation type="submission" date="2016-10" db="EMBL/GenBank/DDBJ databases">
        <authorList>
            <person name="Varghese N."/>
            <person name="Submissions S."/>
        </authorList>
    </citation>
    <scope>NUCLEOTIDE SEQUENCE [LARGE SCALE GENOMIC DNA]</scope>
    <source>
        <strain evidence="6">NLAE-zl-G277</strain>
    </source>
</reference>
<protein>
    <submittedName>
        <fullName evidence="5">Transcriptional activator domain-containing protein</fullName>
    </submittedName>
</protein>
<evidence type="ECO:0000259" key="4">
    <source>
        <dbReference type="SMART" id="SM01043"/>
    </source>
</evidence>
<evidence type="ECO:0000256" key="3">
    <source>
        <dbReference type="PROSITE-ProRule" id="PRU00339"/>
    </source>
</evidence>
<dbReference type="SUPFAM" id="SSF48452">
    <property type="entry name" value="TPR-like"/>
    <property type="match status" value="1"/>
</dbReference>
<dbReference type="PANTHER" id="PTHR35807:SF2">
    <property type="entry name" value="TRANSCRIPTIONAL ACTIVATOR DOMAIN"/>
    <property type="match status" value="1"/>
</dbReference>
<dbReference type="InterPro" id="IPR001867">
    <property type="entry name" value="OmpR/PhoB-type_DNA-bd"/>
</dbReference>
<name>A0A1I0IWF1_9FIRM</name>
<dbReference type="SMART" id="SM01043">
    <property type="entry name" value="BTAD"/>
    <property type="match status" value="1"/>
</dbReference>
<feature type="repeat" description="TPR" evidence="3">
    <location>
        <begin position="660"/>
        <end position="693"/>
    </location>
</feature>
<dbReference type="InterPro" id="IPR027417">
    <property type="entry name" value="P-loop_NTPase"/>
</dbReference>
<dbReference type="Gene3D" id="3.40.50.300">
    <property type="entry name" value="P-loop containing nucleotide triphosphate hydrolases"/>
    <property type="match status" value="1"/>
</dbReference>
<comment type="similarity">
    <text evidence="1">Belongs to the AfsR/DnrI/RedD regulatory family.</text>
</comment>
<accession>A0A1I0IWF1</accession>
<evidence type="ECO:0000313" key="6">
    <source>
        <dbReference type="Proteomes" id="UP000198508"/>
    </source>
</evidence>
<dbReference type="InterPro" id="IPR051677">
    <property type="entry name" value="AfsR-DnrI-RedD_regulator"/>
</dbReference>
<keyword evidence="6" id="KW-1185">Reference proteome</keyword>
<dbReference type="SUPFAM" id="SSF46894">
    <property type="entry name" value="C-terminal effector domain of the bipartite response regulators"/>
    <property type="match status" value="1"/>
</dbReference>